<feature type="region of interest" description="Disordered" evidence="11">
    <location>
        <begin position="356"/>
        <end position="387"/>
    </location>
</feature>
<name>A0AAW0E7H2_9AGAR</name>
<feature type="compositionally biased region" description="Basic and acidic residues" evidence="11">
    <location>
        <begin position="373"/>
        <end position="387"/>
    </location>
</feature>
<dbReference type="InterPro" id="IPR041679">
    <property type="entry name" value="DNA2/NAM7-like_C"/>
</dbReference>
<dbReference type="GO" id="GO:0016787">
    <property type="term" value="F:hydrolase activity"/>
    <property type="evidence" value="ECO:0007669"/>
    <property type="project" value="UniProtKB-KW"/>
</dbReference>
<evidence type="ECO:0000313" key="14">
    <source>
        <dbReference type="Proteomes" id="UP001383192"/>
    </source>
</evidence>
<evidence type="ECO:0000256" key="10">
    <source>
        <dbReference type="ARBA" id="ARBA00023242"/>
    </source>
</evidence>
<dbReference type="GO" id="GO:0005634">
    <property type="term" value="C:nucleus"/>
    <property type="evidence" value="ECO:0007669"/>
    <property type="project" value="UniProtKB-SubCell"/>
</dbReference>
<sequence length="809" mass="88312">MSDTSSSSSLAAFIARQRVLLAEERRADLERSKLLLTNCPPKVLEQKGLALLGLGIVNVSVGLGGKTLIELDRPSAYHTNPIFPPHTLRTGDLASIEPHTTTSGPPAKDTKGIEGVVYKLSDTRIIVAVDNGDEVPDLPERCRVVKIANTVTYDRMDKAIDQLERILVGSGEISSTASTSPPTNTDEHLTPLLRVLYGLQPPSKLGTTVKDIQFFDPTLNESQKEAVKFCLAAKEVACIHGPPGTGKTHTLVEIIRQLACSPPQSSTSESSARNRILVAGASNLSVDNILERLLPYEDLTCTRIGHPARVLTSEKGGTAILETTLDARASRSDQAELVKDVKKELEGLLGLLSSGGNKKKAGSGAGAGGRAGGGRDKGTARPRGAERKKMWEEVKALRKEYRQRESQVTRTILSPSSSQIVFATCHSAGSRQLEKEEFDVVIIDEATQALEAVTLIPIFQAGFKRATKLILAGDPMQLPPTVLADGMKKKDREKRGSKERKRPEKTSKSAAPVVVGDSNEDEDEDEDDESEEEPKKNTNQKGTSKGKEKAGTGVLRPPRTLETTLFDRLEEMWGPGIKRMLDVQYRMHAQICTFPSLALYANKLISHSSVASHLLSDLPDVKKEEDLSIPVIFYDTAGCEYYEKVEGISDGLDGGKKKGQLKIDPEEGGSRWNENEALVVKSWVEDLISNGIKPTQVAIITPYQAQVAHISSLLHPTYPEIEIGSVDGMQGREKEAVIISLVRSNPTREVGFLKEKRRLNVAMTRAKRSLCIVGDSSTISYGGKYLKKWMKWLDDNADIRYAGLDGLEQ</sequence>
<dbReference type="Pfam" id="PF21138">
    <property type="entry name" value="SMUBP-2_HCS1_1B"/>
    <property type="match status" value="1"/>
</dbReference>
<evidence type="ECO:0000256" key="7">
    <source>
        <dbReference type="ARBA" id="ARBA00022801"/>
    </source>
</evidence>
<dbReference type="Pfam" id="PF13086">
    <property type="entry name" value="AAA_11"/>
    <property type="match status" value="1"/>
</dbReference>
<comment type="caution">
    <text evidence="13">The sequence shown here is derived from an EMBL/GenBank/DDBJ whole genome shotgun (WGS) entry which is preliminary data.</text>
</comment>
<dbReference type="GO" id="GO:0005737">
    <property type="term" value="C:cytoplasm"/>
    <property type="evidence" value="ECO:0007669"/>
    <property type="project" value="UniProtKB-SubCell"/>
</dbReference>
<evidence type="ECO:0000256" key="11">
    <source>
        <dbReference type="SAM" id="MobiDB-lite"/>
    </source>
</evidence>
<organism evidence="13 14">
    <name type="scientific">Paramarasmius palmivorus</name>
    <dbReference type="NCBI Taxonomy" id="297713"/>
    <lineage>
        <taxon>Eukaryota</taxon>
        <taxon>Fungi</taxon>
        <taxon>Dikarya</taxon>
        <taxon>Basidiomycota</taxon>
        <taxon>Agaricomycotina</taxon>
        <taxon>Agaricomycetes</taxon>
        <taxon>Agaricomycetidae</taxon>
        <taxon>Agaricales</taxon>
        <taxon>Marasmiineae</taxon>
        <taxon>Marasmiaceae</taxon>
        <taxon>Paramarasmius</taxon>
    </lineage>
</organism>
<dbReference type="CDD" id="cd18808">
    <property type="entry name" value="SF1_C_Upf1"/>
    <property type="match status" value="1"/>
</dbReference>
<feature type="compositionally biased region" description="Basic and acidic residues" evidence="11">
    <location>
        <begin position="486"/>
        <end position="507"/>
    </location>
</feature>
<reference evidence="13 14" key="1">
    <citation type="submission" date="2024-01" db="EMBL/GenBank/DDBJ databases">
        <title>A draft genome for a cacao thread blight-causing isolate of Paramarasmius palmivorus.</title>
        <authorList>
            <person name="Baruah I.K."/>
            <person name="Bukari Y."/>
            <person name="Amoako-Attah I."/>
            <person name="Meinhardt L.W."/>
            <person name="Bailey B.A."/>
            <person name="Cohen S.P."/>
        </authorList>
    </citation>
    <scope>NUCLEOTIDE SEQUENCE [LARGE SCALE GENOMIC DNA]</scope>
    <source>
        <strain evidence="13 14">GH-12</strain>
    </source>
</reference>
<dbReference type="Proteomes" id="UP001383192">
    <property type="component" value="Unassembled WGS sequence"/>
</dbReference>
<gene>
    <name evidence="13" type="ORF">VNI00_001771</name>
</gene>
<keyword evidence="9" id="KW-0067">ATP-binding</keyword>
<evidence type="ECO:0000256" key="4">
    <source>
        <dbReference type="ARBA" id="ARBA00012551"/>
    </source>
</evidence>
<dbReference type="PANTHER" id="PTHR43788">
    <property type="entry name" value="DNA2/NAM7 HELICASE FAMILY MEMBER"/>
    <property type="match status" value="1"/>
</dbReference>
<dbReference type="InterPro" id="IPR050534">
    <property type="entry name" value="Coronavir_polyprotein_1ab"/>
</dbReference>
<feature type="compositionally biased region" description="Acidic residues" evidence="11">
    <location>
        <begin position="518"/>
        <end position="532"/>
    </location>
</feature>
<dbReference type="PANTHER" id="PTHR43788:SF8">
    <property type="entry name" value="DNA-BINDING PROTEIN SMUBP-2"/>
    <property type="match status" value="1"/>
</dbReference>
<dbReference type="GO" id="GO:0003723">
    <property type="term" value="F:RNA binding"/>
    <property type="evidence" value="ECO:0007669"/>
    <property type="project" value="InterPro"/>
</dbReference>
<dbReference type="InterPro" id="IPR048761">
    <property type="entry name" value="SMUBP-2_HCS1_1B"/>
</dbReference>
<accession>A0AAW0E7H2</accession>
<comment type="subcellular location">
    <subcellularLocation>
        <location evidence="2">Cytoplasm</location>
    </subcellularLocation>
    <subcellularLocation>
        <location evidence="1">Nucleus</location>
    </subcellularLocation>
</comment>
<feature type="region of interest" description="Disordered" evidence="11">
    <location>
        <begin position="476"/>
        <end position="555"/>
    </location>
</feature>
<dbReference type="GO" id="GO:0005524">
    <property type="term" value="F:ATP binding"/>
    <property type="evidence" value="ECO:0007669"/>
    <property type="project" value="UniProtKB-KW"/>
</dbReference>
<evidence type="ECO:0000313" key="13">
    <source>
        <dbReference type="EMBL" id="KAK7059144.1"/>
    </source>
</evidence>
<feature type="domain" description="AAA+ ATPase" evidence="12">
    <location>
        <begin position="233"/>
        <end position="570"/>
    </location>
</feature>
<keyword evidence="5" id="KW-0963">Cytoplasm</keyword>
<proteinExistence type="inferred from homology"/>
<dbReference type="EC" id="3.6.4.12" evidence="4"/>
<evidence type="ECO:0000256" key="9">
    <source>
        <dbReference type="ARBA" id="ARBA00022840"/>
    </source>
</evidence>
<keyword evidence="8" id="KW-0347">Helicase</keyword>
<dbReference type="Gene3D" id="2.40.30.270">
    <property type="match status" value="1"/>
</dbReference>
<dbReference type="SMART" id="SM00382">
    <property type="entry name" value="AAA"/>
    <property type="match status" value="1"/>
</dbReference>
<evidence type="ECO:0000256" key="8">
    <source>
        <dbReference type="ARBA" id="ARBA00022806"/>
    </source>
</evidence>
<dbReference type="InterPro" id="IPR003593">
    <property type="entry name" value="AAA+_ATPase"/>
</dbReference>
<dbReference type="EMBL" id="JAYKXP010000004">
    <property type="protein sequence ID" value="KAK7059144.1"/>
    <property type="molecule type" value="Genomic_DNA"/>
</dbReference>
<keyword evidence="6" id="KW-0547">Nucleotide-binding</keyword>
<evidence type="ECO:0000256" key="1">
    <source>
        <dbReference type="ARBA" id="ARBA00004123"/>
    </source>
</evidence>
<evidence type="ECO:0000256" key="5">
    <source>
        <dbReference type="ARBA" id="ARBA00022490"/>
    </source>
</evidence>
<keyword evidence="7" id="KW-0378">Hydrolase</keyword>
<protein>
    <recommendedName>
        <fullName evidence="4">DNA helicase</fullName>
        <ecNumber evidence="4">3.6.4.12</ecNumber>
    </recommendedName>
</protein>
<dbReference type="Gene3D" id="3.40.50.300">
    <property type="entry name" value="P-loop containing nucleotide triphosphate hydrolases"/>
    <property type="match status" value="2"/>
</dbReference>
<evidence type="ECO:0000256" key="6">
    <source>
        <dbReference type="ARBA" id="ARBA00022741"/>
    </source>
</evidence>
<dbReference type="SUPFAM" id="SSF52540">
    <property type="entry name" value="P-loop containing nucleoside triphosphate hydrolases"/>
    <property type="match status" value="1"/>
</dbReference>
<dbReference type="InterPro" id="IPR041677">
    <property type="entry name" value="DNA2/NAM7_AAA_11"/>
</dbReference>
<keyword evidence="14" id="KW-1185">Reference proteome</keyword>
<dbReference type="InterPro" id="IPR047187">
    <property type="entry name" value="SF1_C_Upf1"/>
</dbReference>
<dbReference type="AlphaFoldDB" id="A0AAW0E7H2"/>
<dbReference type="InterPro" id="IPR027417">
    <property type="entry name" value="P-loop_NTPase"/>
</dbReference>
<evidence type="ECO:0000259" key="12">
    <source>
        <dbReference type="SMART" id="SM00382"/>
    </source>
</evidence>
<dbReference type="Pfam" id="PF13087">
    <property type="entry name" value="AAA_12"/>
    <property type="match status" value="1"/>
</dbReference>
<keyword evidence="10" id="KW-0539">Nucleus</keyword>
<evidence type="ECO:0000256" key="3">
    <source>
        <dbReference type="ARBA" id="ARBA00007913"/>
    </source>
</evidence>
<comment type="similarity">
    <text evidence="3">Belongs to the DNA2/NAM7 helicase family.</text>
</comment>
<feature type="compositionally biased region" description="Gly residues" evidence="11">
    <location>
        <begin position="363"/>
        <end position="372"/>
    </location>
</feature>
<evidence type="ECO:0000256" key="2">
    <source>
        <dbReference type="ARBA" id="ARBA00004496"/>
    </source>
</evidence>
<dbReference type="GO" id="GO:0043139">
    <property type="term" value="F:5'-3' DNA helicase activity"/>
    <property type="evidence" value="ECO:0007669"/>
    <property type="project" value="TreeGrafter"/>
</dbReference>